<name>A0A024GRS3_9STRA</name>
<dbReference type="InParanoid" id="A0A024GRS3"/>
<dbReference type="EMBL" id="CAIX01000284">
    <property type="protein sequence ID" value="CCI49274.1"/>
    <property type="molecule type" value="Genomic_DNA"/>
</dbReference>
<reference evidence="1 2" key="1">
    <citation type="submission" date="2012-05" db="EMBL/GenBank/DDBJ databases">
        <title>Recombination and specialization in a pathogen metapopulation.</title>
        <authorList>
            <person name="Gardiner A."/>
            <person name="Kemen E."/>
            <person name="Schultz-Larsen T."/>
            <person name="MacLean D."/>
            <person name="Van Oosterhout C."/>
            <person name="Jones J.D.G."/>
        </authorList>
    </citation>
    <scope>NUCLEOTIDE SEQUENCE [LARGE SCALE GENOMIC DNA]</scope>
    <source>
        <strain evidence="1 2">Ac Nc2</strain>
    </source>
</reference>
<comment type="caution">
    <text evidence="1">The sequence shown here is derived from an EMBL/GenBank/DDBJ whole genome shotgun (WGS) entry which is preliminary data.</text>
</comment>
<keyword evidence="2" id="KW-1185">Reference proteome</keyword>
<evidence type="ECO:0000313" key="1">
    <source>
        <dbReference type="EMBL" id="CCI49274.1"/>
    </source>
</evidence>
<evidence type="ECO:0000313" key="2">
    <source>
        <dbReference type="Proteomes" id="UP000053237"/>
    </source>
</evidence>
<dbReference type="Proteomes" id="UP000053237">
    <property type="component" value="Unassembled WGS sequence"/>
</dbReference>
<proteinExistence type="predicted"/>
<accession>A0A024GRS3</accession>
<sequence length="274" mass="31314">MASLSANFSVSNLRWMTTFACDSMLCLYCCSIRSISMSLHAKITPLTKPMIRSPISHSWMYNVHIHLVRVQASHFSKCLNERAKPTQYVQHNLSQVCKVGSRRIQVRTSKLVSALTSIQNLAFSFVGYAAERMEFKSLVSEVLYRFKRCLKGQYELENVLISNRTITPLSRMVQMDVTGASNIPDILKELLKRIASASLHRSPMHLCRTHQSTQNPSIANCHLIPYIFEGNPFCQTLIRQSVSHCIPYFVANMAIRYHAIYIYVDLTTWNSNID</sequence>
<protein>
    <submittedName>
        <fullName evidence="1">Uncharacterized protein</fullName>
    </submittedName>
</protein>
<organism evidence="1 2">
    <name type="scientific">Albugo candida</name>
    <dbReference type="NCBI Taxonomy" id="65357"/>
    <lineage>
        <taxon>Eukaryota</taxon>
        <taxon>Sar</taxon>
        <taxon>Stramenopiles</taxon>
        <taxon>Oomycota</taxon>
        <taxon>Peronosporomycetes</taxon>
        <taxon>Albuginales</taxon>
        <taxon>Albuginaceae</taxon>
        <taxon>Albugo</taxon>
    </lineage>
</organism>
<gene>
    <name evidence="1" type="ORF">BN9_105560</name>
</gene>
<dbReference type="AlphaFoldDB" id="A0A024GRS3"/>